<protein>
    <recommendedName>
        <fullName evidence="4">DUF3606 domain-containing protein</fullName>
    </recommendedName>
</protein>
<reference evidence="2 3" key="1">
    <citation type="submission" date="2024-07" db="EMBL/GenBank/DDBJ databases">
        <title>Genomic Encyclopedia of Type Strains, Phase V (KMG-V): Genome sequencing to study the core and pangenomes of soil and plant-associated prokaryotes.</title>
        <authorList>
            <person name="Whitman W."/>
        </authorList>
    </citation>
    <scope>NUCLEOTIDE SEQUENCE [LARGE SCALE GENOMIC DNA]</scope>
    <source>
        <strain evidence="2 3">USDA 222</strain>
    </source>
</reference>
<name>A0ABV4GAH2_9BRAD</name>
<sequence>MIDDLRTMAPTLLGHSQSLTQAHPLSRHAHLGMQLRASGRQSGAVCVRSSTAPTPDICSATGTESAARRLPPQTGAVAMRRPKPQLIRNKLDLTDRAQVRLVKKRLGLSDAELIAIVGRIGNSIPAISKEAALQKANAPSKPADVEPIAATAPTS</sequence>
<comment type="caution">
    <text evidence="2">The sequence shown here is derived from an EMBL/GenBank/DDBJ whole genome shotgun (WGS) entry which is preliminary data.</text>
</comment>
<evidence type="ECO:0000313" key="3">
    <source>
        <dbReference type="Proteomes" id="UP001565474"/>
    </source>
</evidence>
<evidence type="ECO:0008006" key="4">
    <source>
        <dbReference type="Google" id="ProtNLM"/>
    </source>
</evidence>
<dbReference type="EMBL" id="JBGBZN010000002">
    <property type="protein sequence ID" value="MEY9468080.1"/>
    <property type="molecule type" value="Genomic_DNA"/>
</dbReference>
<gene>
    <name evidence="2" type="ORF">ABH992_000479</name>
</gene>
<keyword evidence="3" id="KW-1185">Reference proteome</keyword>
<organism evidence="2 3">
    <name type="scientific">Bradyrhizobium yuanmingense</name>
    <dbReference type="NCBI Taxonomy" id="108015"/>
    <lineage>
        <taxon>Bacteria</taxon>
        <taxon>Pseudomonadati</taxon>
        <taxon>Pseudomonadota</taxon>
        <taxon>Alphaproteobacteria</taxon>
        <taxon>Hyphomicrobiales</taxon>
        <taxon>Nitrobacteraceae</taxon>
        <taxon>Bradyrhizobium</taxon>
    </lineage>
</organism>
<accession>A0ABV4GAH2</accession>
<evidence type="ECO:0000313" key="2">
    <source>
        <dbReference type="EMBL" id="MEY9468080.1"/>
    </source>
</evidence>
<feature type="region of interest" description="Disordered" evidence="1">
    <location>
        <begin position="136"/>
        <end position="155"/>
    </location>
</feature>
<proteinExistence type="predicted"/>
<evidence type="ECO:0000256" key="1">
    <source>
        <dbReference type="SAM" id="MobiDB-lite"/>
    </source>
</evidence>
<dbReference type="Proteomes" id="UP001565474">
    <property type="component" value="Unassembled WGS sequence"/>
</dbReference>